<evidence type="ECO:0000313" key="1">
    <source>
        <dbReference type="EMBL" id="MCZ4522000.1"/>
    </source>
</evidence>
<protein>
    <submittedName>
        <fullName evidence="1">Homoserine dehydrogenase</fullName>
    </submittedName>
</protein>
<dbReference type="EMBL" id="JAPWIJ010000017">
    <property type="protein sequence ID" value="MCZ4522000.1"/>
    <property type="molecule type" value="Genomic_DNA"/>
</dbReference>
<gene>
    <name evidence="1" type="ORF">O4220_26055</name>
</gene>
<organism evidence="1 2">
    <name type="scientific">Rhodococcus ruber</name>
    <dbReference type="NCBI Taxonomy" id="1830"/>
    <lineage>
        <taxon>Bacteria</taxon>
        <taxon>Bacillati</taxon>
        <taxon>Actinomycetota</taxon>
        <taxon>Actinomycetes</taxon>
        <taxon>Mycobacteriales</taxon>
        <taxon>Nocardiaceae</taxon>
        <taxon>Rhodococcus</taxon>
    </lineage>
</organism>
<name>A0ABT4MLX1_9NOCA</name>
<reference evidence="1" key="1">
    <citation type="submission" date="2022-12" db="EMBL/GenBank/DDBJ databases">
        <authorList>
            <person name="Krivoruchko A.V."/>
            <person name="Elkin A."/>
        </authorList>
    </citation>
    <scope>NUCLEOTIDE SEQUENCE</scope>
    <source>
        <strain evidence="1">IEGM 1391</strain>
    </source>
</reference>
<sequence length="106" mass="11991">MEHSYRSGSAHASRFVFLIAQFVDRRIPAEFFSARFRELQNTQSVYLDADVSSVIGMLSVDVGAYLGDVEIRGVDYIDSEQLWRAAGQAFRDLMTVQSEHIEREAG</sequence>
<evidence type="ECO:0000313" key="2">
    <source>
        <dbReference type="Proteomes" id="UP001081071"/>
    </source>
</evidence>
<proteinExistence type="predicted"/>
<keyword evidence="2" id="KW-1185">Reference proteome</keyword>
<dbReference type="RefSeq" id="WP_269608448.1">
    <property type="nucleotide sequence ID" value="NZ_JAPWIJ010000017.1"/>
</dbReference>
<dbReference type="Proteomes" id="UP001081071">
    <property type="component" value="Unassembled WGS sequence"/>
</dbReference>
<comment type="caution">
    <text evidence="1">The sequence shown here is derived from an EMBL/GenBank/DDBJ whole genome shotgun (WGS) entry which is preliminary data.</text>
</comment>
<accession>A0ABT4MLX1</accession>